<keyword evidence="2" id="KW-1185">Reference proteome</keyword>
<evidence type="ECO:0000313" key="1">
    <source>
        <dbReference type="EMBL" id="VVC30799.1"/>
    </source>
</evidence>
<name>A0A5E4MF82_9HEMI</name>
<sequence>MKALFLKGNWAGRKGLPNSNDTFESYSIRRKIYLSKFRESFSHISSAPLGLISPEKFNELREGKTIKGENYPTYLMRIHLNGYVPLKKDLWTKEYNELYPDN</sequence>
<accession>A0A5E4MF82</accession>
<dbReference type="Proteomes" id="UP000325440">
    <property type="component" value="Unassembled WGS sequence"/>
</dbReference>
<proteinExistence type="predicted"/>
<gene>
    <name evidence="1" type="ORF">CINCED_3A011271</name>
</gene>
<dbReference type="AlphaFoldDB" id="A0A5E4MF82"/>
<protein>
    <submittedName>
        <fullName evidence="1">Uncharacterized protein</fullName>
    </submittedName>
</protein>
<organism evidence="1 2">
    <name type="scientific">Cinara cedri</name>
    <dbReference type="NCBI Taxonomy" id="506608"/>
    <lineage>
        <taxon>Eukaryota</taxon>
        <taxon>Metazoa</taxon>
        <taxon>Ecdysozoa</taxon>
        <taxon>Arthropoda</taxon>
        <taxon>Hexapoda</taxon>
        <taxon>Insecta</taxon>
        <taxon>Pterygota</taxon>
        <taxon>Neoptera</taxon>
        <taxon>Paraneoptera</taxon>
        <taxon>Hemiptera</taxon>
        <taxon>Sternorrhyncha</taxon>
        <taxon>Aphidomorpha</taxon>
        <taxon>Aphidoidea</taxon>
        <taxon>Aphididae</taxon>
        <taxon>Lachninae</taxon>
        <taxon>Cinara</taxon>
    </lineage>
</organism>
<reference evidence="1 2" key="1">
    <citation type="submission" date="2019-08" db="EMBL/GenBank/DDBJ databases">
        <authorList>
            <person name="Alioto T."/>
            <person name="Alioto T."/>
            <person name="Gomez Garrido J."/>
        </authorList>
    </citation>
    <scope>NUCLEOTIDE SEQUENCE [LARGE SCALE GENOMIC DNA]</scope>
</reference>
<evidence type="ECO:0000313" key="2">
    <source>
        <dbReference type="Proteomes" id="UP000325440"/>
    </source>
</evidence>
<dbReference type="EMBL" id="CABPRJ010000539">
    <property type="protein sequence ID" value="VVC30799.1"/>
    <property type="molecule type" value="Genomic_DNA"/>
</dbReference>